<evidence type="ECO:0000313" key="2">
    <source>
        <dbReference type="Proteomes" id="UP000325579"/>
    </source>
</evidence>
<accession>A0A5N7CZX0</accession>
<keyword evidence="2" id="KW-1185">Reference proteome</keyword>
<dbReference type="AlphaFoldDB" id="A0A5N6HS53"/>
<dbReference type="Proteomes" id="UP000325579">
    <property type="component" value="Unassembled WGS sequence"/>
</dbReference>
<organism evidence="1 2">
    <name type="scientific">Aspergillus pseudonomiae</name>
    <dbReference type="NCBI Taxonomy" id="1506151"/>
    <lineage>
        <taxon>Eukaryota</taxon>
        <taxon>Fungi</taxon>
        <taxon>Dikarya</taxon>
        <taxon>Ascomycota</taxon>
        <taxon>Pezizomycotina</taxon>
        <taxon>Eurotiomycetes</taxon>
        <taxon>Eurotiomycetidae</taxon>
        <taxon>Eurotiales</taxon>
        <taxon>Aspergillaceae</taxon>
        <taxon>Aspergillus</taxon>
        <taxon>Aspergillus subgen. Circumdati</taxon>
    </lineage>
</organism>
<proteinExistence type="predicted"/>
<gene>
    <name evidence="1" type="ORF">BDV37DRAFT_226674</name>
</gene>
<accession>A0A5N6HS53</accession>
<sequence length="87" mass="10246">MGIPPLFLWVLVLGFKRLDDYGTRNWIVMKYYDTSLADTNTCQGTKKNKRKKDYIHRHNAKKRASHAANDAHIRTVYSMRDDDCRDV</sequence>
<reference evidence="1 2" key="1">
    <citation type="submission" date="2019-04" db="EMBL/GenBank/DDBJ databases">
        <authorList>
            <consortium name="DOE Joint Genome Institute"/>
            <person name="Mondo S."/>
            <person name="Kjaerbolling I."/>
            <person name="Vesth T."/>
            <person name="Frisvad J.C."/>
            <person name="Nybo J.L."/>
            <person name="Theobald S."/>
            <person name="Kildgaard S."/>
            <person name="Isbrandt T."/>
            <person name="Kuo A."/>
            <person name="Sato A."/>
            <person name="Lyhne E.K."/>
            <person name="Kogle M.E."/>
            <person name="Wiebenga A."/>
            <person name="Kun R.S."/>
            <person name="Lubbers R.J."/>
            <person name="Makela M.R."/>
            <person name="Barry K."/>
            <person name="Chovatia M."/>
            <person name="Clum A."/>
            <person name="Daum C."/>
            <person name="Haridas S."/>
            <person name="He G."/>
            <person name="LaButti K."/>
            <person name="Lipzen A."/>
            <person name="Riley R."/>
            <person name="Salamov A."/>
            <person name="Simmons B.A."/>
            <person name="Magnuson J.K."/>
            <person name="Henrissat B."/>
            <person name="Mortensen U.H."/>
            <person name="Larsen T.O."/>
            <person name="Devries R.P."/>
            <person name="Grigoriev I.V."/>
            <person name="Machida M."/>
            <person name="Baker S.E."/>
            <person name="Andersen M.R."/>
            <person name="Cantor M.N."/>
            <person name="Hua S.X."/>
        </authorList>
    </citation>
    <scope>NUCLEOTIDE SEQUENCE [LARGE SCALE GENOMIC DNA]</scope>
    <source>
        <strain evidence="1 2">CBS 119388</strain>
    </source>
</reference>
<dbReference type="RefSeq" id="XP_031937020.1">
    <property type="nucleotide sequence ID" value="XM_032080271.1"/>
</dbReference>
<protein>
    <submittedName>
        <fullName evidence="1">Uncharacterized protein</fullName>
    </submittedName>
</protein>
<dbReference type="GeneID" id="43664962"/>
<dbReference type="EMBL" id="ML736828">
    <property type="protein sequence ID" value="KAE8399701.1"/>
    <property type="molecule type" value="Genomic_DNA"/>
</dbReference>
<name>A0A5N6HS53_9EURO</name>
<evidence type="ECO:0000313" key="1">
    <source>
        <dbReference type="EMBL" id="KAE8399701.1"/>
    </source>
</evidence>